<keyword evidence="1" id="KW-0472">Membrane</keyword>
<name>A0A9N9HZF4_FUNMO</name>
<keyword evidence="1" id="KW-1133">Transmembrane helix</keyword>
<comment type="caution">
    <text evidence="2">The sequence shown here is derived from an EMBL/GenBank/DDBJ whole genome shotgun (WGS) entry which is preliminary data.</text>
</comment>
<dbReference type="EMBL" id="CAJVPP010011266">
    <property type="protein sequence ID" value="CAG8713654.1"/>
    <property type="molecule type" value="Genomic_DNA"/>
</dbReference>
<sequence>HGIKVLYYIVIPVTLVCPRFSNLSPVFDKSNLNCNSDQWRLQAYRCKAYISSTFFCFVMTLTWIMSTASLIIYFHTIKEEAANNNKEFEDNENV</sequence>
<feature type="non-terminal residue" evidence="2">
    <location>
        <position position="1"/>
    </location>
</feature>
<accession>A0A9N9HZF4</accession>
<proteinExistence type="predicted"/>
<gene>
    <name evidence="2" type="ORF">FMOSSE_LOCUS14490</name>
</gene>
<dbReference type="Proteomes" id="UP000789375">
    <property type="component" value="Unassembled WGS sequence"/>
</dbReference>
<keyword evidence="1" id="KW-0812">Transmembrane</keyword>
<keyword evidence="3" id="KW-1185">Reference proteome</keyword>
<organism evidence="2 3">
    <name type="scientific">Funneliformis mosseae</name>
    <name type="common">Endomycorrhizal fungus</name>
    <name type="synonym">Glomus mosseae</name>
    <dbReference type="NCBI Taxonomy" id="27381"/>
    <lineage>
        <taxon>Eukaryota</taxon>
        <taxon>Fungi</taxon>
        <taxon>Fungi incertae sedis</taxon>
        <taxon>Mucoromycota</taxon>
        <taxon>Glomeromycotina</taxon>
        <taxon>Glomeromycetes</taxon>
        <taxon>Glomerales</taxon>
        <taxon>Glomeraceae</taxon>
        <taxon>Funneliformis</taxon>
    </lineage>
</organism>
<evidence type="ECO:0000313" key="3">
    <source>
        <dbReference type="Proteomes" id="UP000789375"/>
    </source>
</evidence>
<evidence type="ECO:0000313" key="2">
    <source>
        <dbReference type="EMBL" id="CAG8713654.1"/>
    </source>
</evidence>
<dbReference type="AlphaFoldDB" id="A0A9N9HZF4"/>
<reference evidence="2" key="1">
    <citation type="submission" date="2021-06" db="EMBL/GenBank/DDBJ databases">
        <authorList>
            <person name="Kallberg Y."/>
            <person name="Tangrot J."/>
            <person name="Rosling A."/>
        </authorList>
    </citation>
    <scope>NUCLEOTIDE SEQUENCE</scope>
    <source>
        <strain evidence="2">87-6 pot B 2015</strain>
    </source>
</reference>
<evidence type="ECO:0000256" key="1">
    <source>
        <dbReference type="SAM" id="Phobius"/>
    </source>
</evidence>
<protein>
    <submittedName>
        <fullName evidence="2">9864_t:CDS:1</fullName>
    </submittedName>
</protein>
<feature type="transmembrane region" description="Helical" evidence="1">
    <location>
        <begin position="48"/>
        <end position="74"/>
    </location>
</feature>